<evidence type="ECO:0000259" key="1">
    <source>
        <dbReference type="Pfam" id="PF07727"/>
    </source>
</evidence>
<sequence>MHSKKNETWELVDLPKGKRPIGCKWIFRVKLKPTGEVDKYKARLVAKGYNLVAGLNYVESFSPIAKCVTVRLLLEVATVRWWTIHQLDINNAFLHGFLEEDIYMHVPEGYVAPLGKQSSHDHCLFTKAQGADFLALLVYVDDVLLCGSSSFLIDGVKNYLDAMFTIKDLGYSNYFLGLEIARAPTSTTVTQIKYVFDLSQFVQSLCKHHMEAALHLVRYLKGCPTRDLFFLSSNDLHLLAYCDVDWATCVDSRHSLTGYCIFLGLALVSWKT</sequence>
<gene>
    <name evidence="2" type="ORF">Sangu_2614700</name>
</gene>
<reference evidence="2" key="2">
    <citation type="journal article" date="2024" name="Plant">
        <title>Genomic evolution and insights into agronomic trait innovations of Sesamum species.</title>
        <authorList>
            <person name="Miao H."/>
            <person name="Wang L."/>
            <person name="Qu L."/>
            <person name="Liu H."/>
            <person name="Sun Y."/>
            <person name="Le M."/>
            <person name="Wang Q."/>
            <person name="Wei S."/>
            <person name="Zheng Y."/>
            <person name="Lin W."/>
            <person name="Duan Y."/>
            <person name="Cao H."/>
            <person name="Xiong S."/>
            <person name="Wang X."/>
            <person name="Wei L."/>
            <person name="Li C."/>
            <person name="Ma Q."/>
            <person name="Ju M."/>
            <person name="Zhao R."/>
            <person name="Li G."/>
            <person name="Mu C."/>
            <person name="Tian Q."/>
            <person name="Mei H."/>
            <person name="Zhang T."/>
            <person name="Gao T."/>
            <person name="Zhang H."/>
        </authorList>
    </citation>
    <scope>NUCLEOTIDE SEQUENCE</scope>
    <source>
        <strain evidence="2">G01</strain>
    </source>
</reference>
<dbReference type="SUPFAM" id="SSF56672">
    <property type="entry name" value="DNA/RNA polymerases"/>
    <property type="match status" value="1"/>
</dbReference>
<organism evidence="2">
    <name type="scientific">Sesamum angustifolium</name>
    <dbReference type="NCBI Taxonomy" id="2727405"/>
    <lineage>
        <taxon>Eukaryota</taxon>
        <taxon>Viridiplantae</taxon>
        <taxon>Streptophyta</taxon>
        <taxon>Embryophyta</taxon>
        <taxon>Tracheophyta</taxon>
        <taxon>Spermatophyta</taxon>
        <taxon>Magnoliopsida</taxon>
        <taxon>eudicotyledons</taxon>
        <taxon>Gunneridae</taxon>
        <taxon>Pentapetalae</taxon>
        <taxon>asterids</taxon>
        <taxon>lamiids</taxon>
        <taxon>Lamiales</taxon>
        <taxon>Pedaliaceae</taxon>
        <taxon>Sesamum</taxon>
    </lineage>
</organism>
<feature type="domain" description="Reverse transcriptase Ty1/copia-type" evidence="1">
    <location>
        <begin position="6"/>
        <end position="110"/>
    </location>
</feature>
<dbReference type="InterPro" id="IPR013103">
    <property type="entry name" value="RVT_2"/>
</dbReference>
<dbReference type="PANTHER" id="PTHR11439">
    <property type="entry name" value="GAG-POL-RELATED RETROTRANSPOSON"/>
    <property type="match status" value="1"/>
</dbReference>
<dbReference type="PANTHER" id="PTHR11439:SF511">
    <property type="match status" value="1"/>
</dbReference>
<dbReference type="Pfam" id="PF07727">
    <property type="entry name" value="RVT_2"/>
    <property type="match status" value="2"/>
</dbReference>
<name>A0AAW2J4K8_9LAMI</name>
<protein>
    <submittedName>
        <fullName evidence="2">Retrovirus-related Pol polyprotein from transposon RE1</fullName>
    </submittedName>
</protein>
<reference evidence="2" key="1">
    <citation type="submission" date="2020-06" db="EMBL/GenBank/DDBJ databases">
        <authorList>
            <person name="Li T."/>
            <person name="Hu X."/>
            <person name="Zhang T."/>
            <person name="Song X."/>
            <person name="Zhang H."/>
            <person name="Dai N."/>
            <person name="Sheng W."/>
            <person name="Hou X."/>
            <person name="Wei L."/>
        </authorList>
    </citation>
    <scope>NUCLEOTIDE SEQUENCE</scope>
    <source>
        <strain evidence="2">G01</strain>
        <tissue evidence="2">Leaf</tissue>
    </source>
</reference>
<dbReference type="AlphaFoldDB" id="A0AAW2J4K8"/>
<feature type="domain" description="Reverse transcriptase Ty1/copia-type" evidence="1">
    <location>
        <begin position="116"/>
        <end position="196"/>
    </location>
</feature>
<evidence type="ECO:0000313" key="2">
    <source>
        <dbReference type="EMBL" id="KAL0289416.1"/>
    </source>
</evidence>
<proteinExistence type="predicted"/>
<dbReference type="EMBL" id="JACGWK010001403">
    <property type="protein sequence ID" value="KAL0289416.1"/>
    <property type="molecule type" value="Genomic_DNA"/>
</dbReference>
<comment type="caution">
    <text evidence="2">The sequence shown here is derived from an EMBL/GenBank/DDBJ whole genome shotgun (WGS) entry which is preliminary data.</text>
</comment>
<dbReference type="InterPro" id="IPR043502">
    <property type="entry name" value="DNA/RNA_pol_sf"/>
</dbReference>
<accession>A0AAW2J4K8</accession>